<reference evidence="7" key="1">
    <citation type="submission" date="2018-05" db="EMBL/GenBank/DDBJ databases">
        <authorList>
            <person name="Lanie J.A."/>
            <person name="Ng W.-L."/>
            <person name="Kazmierczak K.M."/>
            <person name="Andrzejewski T.M."/>
            <person name="Davidsen T.M."/>
            <person name="Wayne K.J."/>
            <person name="Tettelin H."/>
            <person name="Glass J.I."/>
            <person name="Rusch D."/>
            <person name="Podicherti R."/>
            <person name="Tsui H.-C.T."/>
            <person name="Winkler M.E."/>
        </authorList>
    </citation>
    <scope>NUCLEOTIDE SEQUENCE</scope>
</reference>
<dbReference type="InterPro" id="IPR049449">
    <property type="entry name" value="TesB_ACOT8-like_N"/>
</dbReference>
<evidence type="ECO:0008006" key="8">
    <source>
        <dbReference type="Google" id="ProtNLM"/>
    </source>
</evidence>
<dbReference type="SUPFAM" id="SSF54637">
    <property type="entry name" value="Thioesterase/thiol ester dehydrase-isomerase"/>
    <property type="match status" value="2"/>
</dbReference>
<dbReference type="PANTHER" id="PTHR11066:SF34">
    <property type="entry name" value="ACYL-COENZYME A THIOESTERASE 8"/>
    <property type="match status" value="1"/>
</dbReference>
<dbReference type="GO" id="GO:0005829">
    <property type="term" value="C:cytosol"/>
    <property type="evidence" value="ECO:0007669"/>
    <property type="project" value="TreeGrafter"/>
</dbReference>
<dbReference type="CDD" id="cd03445">
    <property type="entry name" value="Thioesterase_II_repeat2"/>
    <property type="match status" value="1"/>
</dbReference>
<organism evidence="7">
    <name type="scientific">marine metagenome</name>
    <dbReference type="NCBI Taxonomy" id="408172"/>
    <lineage>
        <taxon>unclassified sequences</taxon>
        <taxon>metagenomes</taxon>
        <taxon>ecological metagenomes</taxon>
    </lineage>
</organism>
<evidence type="ECO:0000259" key="5">
    <source>
        <dbReference type="Pfam" id="PF02551"/>
    </source>
</evidence>
<dbReference type="GO" id="GO:0047617">
    <property type="term" value="F:fatty acyl-CoA hydrolase activity"/>
    <property type="evidence" value="ECO:0007669"/>
    <property type="project" value="InterPro"/>
</dbReference>
<proteinExistence type="inferred from homology"/>
<sequence length="244" mass="27501">GQALTAATYTVDGRDVHSLHAYFLRAGDVKAPIIYEVDRARDGKSFSNRRVVAIQHGRPIFSLTASFQKWEEGLEHQVNMPDVPAPDTLGSIAEIEKSVLERLPDEMRRFLTQQRPFEIRPVDPVDLISMKPRKAQRHVWIRSLSQLPEDPDLHRNLLAYISDYQLVGTATLPHAVGFADSNVQMASLDHAMWFHRPFRVDQWLLYTMESPSASGARGLALGKFFTTEGVLVASAAQEGLVRIW</sequence>
<dbReference type="GO" id="GO:0006637">
    <property type="term" value="P:acyl-CoA metabolic process"/>
    <property type="evidence" value="ECO:0007669"/>
    <property type="project" value="InterPro"/>
</dbReference>
<evidence type="ECO:0000256" key="1">
    <source>
        <dbReference type="ARBA" id="ARBA00006538"/>
    </source>
</evidence>
<dbReference type="AlphaFoldDB" id="A0A382YI61"/>
<dbReference type="Pfam" id="PF02551">
    <property type="entry name" value="Acyl_CoA_thio"/>
    <property type="match status" value="1"/>
</dbReference>
<dbReference type="InterPro" id="IPR003703">
    <property type="entry name" value="Acyl_CoA_thio"/>
</dbReference>
<dbReference type="Pfam" id="PF13622">
    <property type="entry name" value="4HBT_3"/>
    <property type="match status" value="1"/>
</dbReference>
<dbReference type="PANTHER" id="PTHR11066">
    <property type="entry name" value="ACYL-COA THIOESTERASE"/>
    <property type="match status" value="1"/>
</dbReference>
<protein>
    <recommendedName>
        <fullName evidence="8">Acyl-CoA thioesterase II domain-containing protein</fullName>
    </recommendedName>
</protein>
<dbReference type="FunFam" id="2.40.160.210:FF:000001">
    <property type="entry name" value="Acyl-CoA thioesterase II"/>
    <property type="match status" value="1"/>
</dbReference>
<evidence type="ECO:0000256" key="3">
    <source>
        <dbReference type="ARBA" id="ARBA00022801"/>
    </source>
</evidence>
<comment type="similarity">
    <text evidence="1">Belongs to the C/M/P thioester hydrolase family.</text>
</comment>
<evidence type="ECO:0000259" key="6">
    <source>
        <dbReference type="Pfam" id="PF13622"/>
    </source>
</evidence>
<dbReference type="Gene3D" id="2.40.160.210">
    <property type="entry name" value="Acyl-CoA thioesterase, double hotdog domain"/>
    <property type="match status" value="1"/>
</dbReference>
<dbReference type="GO" id="GO:0009062">
    <property type="term" value="P:fatty acid catabolic process"/>
    <property type="evidence" value="ECO:0007669"/>
    <property type="project" value="TreeGrafter"/>
</dbReference>
<dbReference type="CDD" id="cd03444">
    <property type="entry name" value="Thioesterase_II_repeat1"/>
    <property type="match status" value="1"/>
</dbReference>
<evidence type="ECO:0000313" key="7">
    <source>
        <dbReference type="EMBL" id="SVD82914.1"/>
    </source>
</evidence>
<gene>
    <name evidence="7" type="ORF">METZ01_LOCUS435768</name>
</gene>
<dbReference type="InterPro" id="IPR042171">
    <property type="entry name" value="Acyl-CoA_hotdog"/>
</dbReference>
<dbReference type="InterPro" id="IPR029069">
    <property type="entry name" value="HotDog_dom_sf"/>
</dbReference>
<dbReference type="InterPro" id="IPR025652">
    <property type="entry name" value="TesB_C"/>
</dbReference>
<feature type="domain" description="Acyl-CoA thioesterase-like N-terminal HotDog" evidence="6">
    <location>
        <begin position="2"/>
        <end position="68"/>
    </location>
</feature>
<comment type="subunit">
    <text evidence="2">Homotetramer.</text>
</comment>
<accession>A0A382YI61</accession>
<feature type="non-terminal residue" evidence="7">
    <location>
        <position position="1"/>
    </location>
</feature>
<feature type="domain" description="Acyl-CoA thioesterase 2 C-terminal" evidence="5">
    <location>
        <begin position="135"/>
        <end position="240"/>
    </location>
</feature>
<keyword evidence="4" id="KW-0443">Lipid metabolism</keyword>
<keyword evidence="3" id="KW-0378">Hydrolase</keyword>
<name>A0A382YI61_9ZZZZ</name>
<evidence type="ECO:0000256" key="2">
    <source>
        <dbReference type="ARBA" id="ARBA00011881"/>
    </source>
</evidence>
<evidence type="ECO:0000256" key="4">
    <source>
        <dbReference type="ARBA" id="ARBA00023098"/>
    </source>
</evidence>
<dbReference type="EMBL" id="UINC01175994">
    <property type="protein sequence ID" value="SVD82914.1"/>
    <property type="molecule type" value="Genomic_DNA"/>
</dbReference>